<proteinExistence type="predicted"/>
<organism evidence="2 3">
    <name type="scientific">Coccomyxa subellipsoidea</name>
    <dbReference type="NCBI Taxonomy" id="248742"/>
    <lineage>
        <taxon>Eukaryota</taxon>
        <taxon>Viridiplantae</taxon>
        <taxon>Chlorophyta</taxon>
        <taxon>core chlorophytes</taxon>
        <taxon>Trebouxiophyceae</taxon>
        <taxon>Trebouxiophyceae incertae sedis</taxon>
        <taxon>Coccomyxaceae</taxon>
        <taxon>Coccomyxa</taxon>
    </lineage>
</organism>
<dbReference type="EMBL" id="JALJOT010000003">
    <property type="protein sequence ID" value="KAK9916545.1"/>
    <property type="molecule type" value="Genomic_DNA"/>
</dbReference>
<evidence type="ECO:0000256" key="1">
    <source>
        <dbReference type="SAM" id="SignalP"/>
    </source>
</evidence>
<dbReference type="SUPFAM" id="SSF53167">
    <property type="entry name" value="Purine and uridine phosphorylases"/>
    <property type="match status" value="1"/>
</dbReference>
<protein>
    <recommendedName>
        <fullName evidence="4">Purine nucleoside permease</fullName>
    </recommendedName>
</protein>
<accession>A0ABR2YXV0</accession>
<comment type="caution">
    <text evidence="2">The sequence shown here is derived from an EMBL/GenBank/DDBJ whole genome shotgun (WGS) entry which is preliminary data.</text>
</comment>
<gene>
    <name evidence="2" type="ORF">WJX75_003915</name>
</gene>
<keyword evidence="3" id="KW-1185">Reference proteome</keyword>
<evidence type="ECO:0000313" key="3">
    <source>
        <dbReference type="Proteomes" id="UP001491310"/>
    </source>
</evidence>
<feature type="signal peptide" evidence="1">
    <location>
        <begin position="1"/>
        <end position="24"/>
    </location>
</feature>
<reference evidence="2 3" key="1">
    <citation type="journal article" date="2024" name="Nat. Commun.">
        <title>Phylogenomics reveals the evolutionary origins of lichenization in chlorophyte algae.</title>
        <authorList>
            <person name="Puginier C."/>
            <person name="Libourel C."/>
            <person name="Otte J."/>
            <person name="Skaloud P."/>
            <person name="Haon M."/>
            <person name="Grisel S."/>
            <person name="Petersen M."/>
            <person name="Berrin J.G."/>
            <person name="Delaux P.M."/>
            <person name="Dal Grande F."/>
            <person name="Keller J."/>
        </authorList>
    </citation>
    <scope>NUCLEOTIDE SEQUENCE [LARGE SCALE GENOMIC DNA]</scope>
    <source>
        <strain evidence="2 3">SAG 216-7</strain>
    </source>
</reference>
<evidence type="ECO:0000313" key="2">
    <source>
        <dbReference type="EMBL" id="KAK9916545.1"/>
    </source>
</evidence>
<sequence length="437" mass="46661">MLSIKWATLSAGLIIAISLRVTEADPSSADDSGPVKAVWQPGQDALRCTQRFGSSQKVTIIMVADPGKFSGTPESSFYVGAVQNKNEVPANITSCSDLLTGNILNQPVVVATSGIGPVAAAMCTMEMLQCSSLIKDFVYVGTSGWTSQLGGVLNAPGSCGEANLPRDLARIGDIAVTPYAANWACKLADYSGQCKGAPNLCSYPEEIYGPQEARLYGDCVFSQSSKAMLNLADELISATRTPQFSANVASLATDFEQRIAPYETAYFAAMSNGTGHQYILPPWRAPRVWDYNVAAEIDAQFFYSGVPWDMVARNYTAQTLNLATGRSLTQYDVIAVSAMEAVGVAPAINLHNQISGKAEVPYVLVRANSDYLYQPVQRAKSGNGWETVENPPPANSSVAYRFAIGTSSSAVLTMLQLRCLQGAANNVTACAYTPLQF</sequence>
<feature type="chain" id="PRO_5045916082" description="Purine nucleoside permease" evidence="1">
    <location>
        <begin position="25"/>
        <end position="437"/>
    </location>
</feature>
<dbReference type="Proteomes" id="UP001491310">
    <property type="component" value="Unassembled WGS sequence"/>
</dbReference>
<keyword evidence="1" id="KW-0732">Signal</keyword>
<evidence type="ECO:0008006" key="4">
    <source>
        <dbReference type="Google" id="ProtNLM"/>
    </source>
</evidence>
<name>A0ABR2YXV0_9CHLO</name>
<dbReference type="InterPro" id="IPR035994">
    <property type="entry name" value="Nucleoside_phosphorylase_sf"/>
</dbReference>
<dbReference type="Gene3D" id="3.40.50.1580">
    <property type="entry name" value="Nucleoside phosphorylase domain"/>
    <property type="match status" value="1"/>
</dbReference>